<name>A0AAV1HUI1_9CHLO</name>
<evidence type="ECO:0008006" key="3">
    <source>
        <dbReference type="Google" id="ProtNLM"/>
    </source>
</evidence>
<evidence type="ECO:0000313" key="2">
    <source>
        <dbReference type="Proteomes" id="UP001314263"/>
    </source>
</evidence>
<protein>
    <recommendedName>
        <fullName evidence="3">F-box domain-containing protein</fullName>
    </recommendedName>
</protein>
<organism evidence="1 2">
    <name type="scientific">Coccomyxa viridis</name>
    <dbReference type="NCBI Taxonomy" id="1274662"/>
    <lineage>
        <taxon>Eukaryota</taxon>
        <taxon>Viridiplantae</taxon>
        <taxon>Chlorophyta</taxon>
        <taxon>core chlorophytes</taxon>
        <taxon>Trebouxiophyceae</taxon>
        <taxon>Trebouxiophyceae incertae sedis</taxon>
        <taxon>Coccomyxaceae</taxon>
        <taxon>Coccomyxa</taxon>
    </lineage>
</organism>
<comment type="caution">
    <text evidence="1">The sequence shown here is derived from an EMBL/GenBank/DDBJ whole genome shotgun (WGS) entry which is preliminary data.</text>
</comment>
<accession>A0AAV1HUI1</accession>
<evidence type="ECO:0000313" key="1">
    <source>
        <dbReference type="EMBL" id="CAK0738994.1"/>
    </source>
</evidence>
<reference evidence="1 2" key="1">
    <citation type="submission" date="2023-10" db="EMBL/GenBank/DDBJ databases">
        <authorList>
            <person name="Maclean D."/>
            <person name="Macfadyen A."/>
        </authorList>
    </citation>
    <scope>NUCLEOTIDE SEQUENCE [LARGE SCALE GENOMIC DNA]</scope>
</reference>
<dbReference type="Proteomes" id="UP001314263">
    <property type="component" value="Unassembled WGS sequence"/>
</dbReference>
<sequence>MSDGGLQGEGAGLRDLPQVLVDRIVRAALETMKPKEAARLAITSASLRAAIASHRMYWRSFSAKHAFLPSQENQAENVLRQAPEGDWWFSWYMQRMHTRWLVRRTVQRFLDFLGPQSAAAFKMGASLIDLDDFESKTRFGLPWQVWELYRYRNGQAGGRERAVFVGFSRLLPLHEILDAHGLQQLTRPFCLRNSEDDDTMVPITTEFEGRKRFYAGESGSIYLGTDFQNVKVADSLVAWLQKWLI</sequence>
<dbReference type="AlphaFoldDB" id="A0AAV1HUI1"/>
<keyword evidence="2" id="KW-1185">Reference proteome</keyword>
<dbReference type="EMBL" id="CAUYUE010000002">
    <property type="protein sequence ID" value="CAK0738994.1"/>
    <property type="molecule type" value="Genomic_DNA"/>
</dbReference>
<gene>
    <name evidence="1" type="ORF">CVIRNUC_001122</name>
</gene>
<proteinExistence type="predicted"/>